<dbReference type="InterPro" id="IPR036365">
    <property type="entry name" value="PGBD-like_sf"/>
</dbReference>
<dbReference type="Pfam" id="PF01510">
    <property type="entry name" value="Amidase_2"/>
    <property type="match status" value="1"/>
</dbReference>
<dbReference type="SUPFAM" id="SSF55846">
    <property type="entry name" value="N-acetylmuramoyl-L-alanine amidase-like"/>
    <property type="match status" value="1"/>
</dbReference>
<gene>
    <name evidence="3" type="ORF">H4P12_08380</name>
</gene>
<feature type="domain" description="N-acetylmuramoyl-L-alanine amidase" evidence="2">
    <location>
        <begin position="10"/>
        <end position="127"/>
    </location>
</feature>
<dbReference type="RefSeq" id="WP_187793184.1">
    <property type="nucleotide sequence ID" value="NZ_JACOQL010000002.1"/>
</dbReference>
<dbReference type="Pfam" id="PF01471">
    <property type="entry name" value="PG_binding_1"/>
    <property type="match status" value="1"/>
</dbReference>
<protein>
    <submittedName>
        <fullName evidence="3">Peptidoglycan-binding domain-containing protein</fullName>
    </submittedName>
</protein>
<comment type="caution">
    <text evidence="3">The sequence shown here is derived from an EMBL/GenBank/DDBJ whole genome shotgun (WGS) entry which is preliminary data.</text>
</comment>
<reference evidence="3" key="1">
    <citation type="submission" date="2020-08" db="EMBL/GenBank/DDBJ databases">
        <title>Paracoccus amoyensis sp. nov., isolated from the surface seawater at coast of Xiamen, Fujian.</title>
        <authorList>
            <person name="Lyu L."/>
        </authorList>
    </citation>
    <scope>NUCLEOTIDE SEQUENCE</scope>
    <source>
        <strain evidence="3">11-3</strain>
    </source>
</reference>
<dbReference type="GO" id="GO:0008745">
    <property type="term" value="F:N-acetylmuramoyl-L-alanine amidase activity"/>
    <property type="evidence" value="ECO:0007669"/>
    <property type="project" value="InterPro"/>
</dbReference>
<evidence type="ECO:0000259" key="2">
    <source>
        <dbReference type="Pfam" id="PF01510"/>
    </source>
</evidence>
<evidence type="ECO:0000313" key="3">
    <source>
        <dbReference type="EMBL" id="MBC9246727.1"/>
    </source>
</evidence>
<dbReference type="EMBL" id="JACOQL010000002">
    <property type="protein sequence ID" value="MBC9246727.1"/>
    <property type="molecule type" value="Genomic_DNA"/>
</dbReference>
<feature type="domain" description="Peptidoglycan binding-like" evidence="1">
    <location>
        <begin position="179"/>
        <end position="233"/>
    </location>
</feature>
<evidence type="ECO:0000313" key="4">
    <source>
        <dbReference type="Proteomes" id="UP000608594"/>
    </source>
</evidence>
<name>A0A926J5Y9_9RHOB</name>
<dbReference type="CDD" id="cd06583">
    <property type="entry name" value="PGRP"/>
    <property type="match status" value="1"/>
</dbReference>
<sequence length="337" mass="35978">MDYVFKKPARKVTRVFLHCSASDRPEHDSAAVIDAWHKANGWAGIGYHFFIRKDGTLEIGRDLEKTPAAQGGHNTATIAICLHGLEIDKFTEAQFVTLRTLCGQIDDAYGGTVTFHGHREVSARACPVFIYRDVLKLDGEGYLRQPSVSEGTVPLTGRDFGTLEVLLSSAAVLKLGSKGDLVRDLQAALKRLGYFPGKIDGDFGPLTEVAVLAFQAANHLETDGKFGSLSREALAAARPRQLPLGRSFASLGDLATAGSRIAKASRNNIAVGAILSGGGLATMIDDVTGQADIIQRLFEQHGLAAGAVILAAGAFVAWQSWKAGQARVQDHQSGKTL</sequence>
<keyword evidence="4" id="KW-1185">Reference proteome</keyword>
<dbReference type="AlphaFoldDB" id="A0A926J5Y9"/>
<accession>A0A926J5Y9</accession>
<dbReference type="Gene3D" id="1.10.101.10">
    <property type="entry name" value="PGBD-like superfamily/PGBD"/>
    <property type="match status" value="1"/>
</dbReference>
<dbReference type="GO" id="GO:0009253">
    <property type="term" value="P:peptidoglycan catabolic process"/>
    <property type="evidence" value="ECO:0007669"/>
    <property type="project" value="InterPro"/>
</dbReference>
<dbReference type="Proteomes" id="UP000608594">
    <property type="component" value="Unassembled WGS sequence"/>
</dbReference>
<dbReference type="InterPro" id="IPR036366">
    <property type="entry name" value="PGBDSf"/>
</dbReference>
<dbReference type="InterPro" id="IPR036505">
    <property type="entry name" value="Amidase/PGRP_sf"/>
</dbReference>
<proteinExistence type="predicted"/>
<evidence type="ECO:0000259" key="1">
    <source>
        <dbReference type="Pfam" id="PF01471"/>
    </source>
</evidence>
<organism evidence="3 4">
    <name type="scientific">Paracoccus amoyensis</name>
    <dbReference type="NCBI Taxonomy" id="2760093"/>
    <lineage>
        <taxon>Bacteria</taxon>
        <taxon>Pseudomonadati</taxon>
        <taxon>Pseudomonadota</taxon>
        <taxon>Alphaproteobacteria</taxon>
        <taxon>Rhodobacterales</taxon>
        <taxon>Paracoccaceae</taxon>
        <taxon>Paracoccus</taxon>
    </lineage>
</organism>
<dbReference type="InterPro" id="IPR002502">
    <property type="entry name" value="Amidase_domain"/>
</dbReference>
<dbReference type="SUPFAM" id="SSF47090">
    <property type="entry name" value="PGBD-like"/>
    <property type="match status" value="1"/>
</dbReference>
<dbReference type="Gene3D" id="3.40.80.10">
    <property type="entry name" value="Peptidoglycan recognition protein-like"/>
    <property type="match status" value="1"/>
</dbReference>
<dbReference type="InterPro" id="IPR002477">
    <property type="entry name" value="Peptidoglycan-bd-like"/>
</dbReference>